<dbReference type="GO" id="GO:0006397">
    <property type="term" value="P:mRNA processing"/>
    <property type="evidence" value="ECO:0007669"/>
    <property type="project" value="UniProtKB-KW"/>
</dbReference>
<evidence type="ECO:0000256" key="2">
    <source>
        <dbReference type="ARBA" id="ARBA00022737"/>
    </source>
</evidence>
<feature type="region of interest" description="Disordered" evidence="7">
    <location>
        <begin position="1"/>
        <end position="30"/>
    </location>
</feature>
<evidence type="ECO:0000256" key="3">
    <source>
        <dbReference type="ARBA" id="ARBA00022946"/>
    </source>
</evidence>
<name>B4FVZ1_MAIZE</name>
<dbReference type="GO" id="GO:0003729">
    <property type="term" value="F:mRNA binding"/>
    <property type="evidence" value="ECO:0007669"/>
    <property type="project" value="InterPro"/>
</dbReference>
<evidence type="ECO:0000256" key="7">
    <source>
        <dbReference type="SAM" id="MobiDB-lite"/>
    </source>
</evidence>
<feature type="compositionally biased region" description="Low complexity" evidence="7">
    <location>
        <begin position="7"/>
        <end position="16"/>
    </location>
</feature>
<evidence type="ECO:0000256" key="1">
    <source>
        <dbReference type="ARBA" id="ARBA00022664"/>
    </source>
</evidence>
<dbReference type="GO" id="GO:1990904">
    <property type="term" value="C:ribonucleoprotein complex"/>
    <property type="evidence" value="ECO:0007669"/>
    <property type="project" value="UniProtKB-KW"/>
</dbReference>
<sequence length="130" mass="14636">MPTQNDSVLKVSSDVSVHVREEGTSVTENRAESLNTVAKDVETRLSQAIAEKAKAEKLIEELEKASPLSKAEVRETISEDERYMLRKVGLKMKQFLLLGGHSPQPFPERFCSKDNHFVLENRNLLPPLCT</sequence>
<dbReference type="PANTHER" id="PTHR31846">
    <property type="entry name" value="CRS1 / YHBY (CRM) DOMAIN-CONTAINING PROTEIN"/>
    <property type="match status" value="1"/>
</dbReference>
<reference evidence="8" key="1">
    <citation type="journal article" date="2009" name="PLoS Genet.">
        <title>Sequencing, mapping, and analysis of 27,455 maize full-length cDNAs.</title>
        <authorList>
            <person name="Soderlund C."/>
            <person name="Descour A."/>
            <person name="Kudrna D."/>
            <person name="Bomhoff M."/>
            <person name="Boyd L."/>
            <person name="Currie J."/>
            <person name="Angelova A."/>
            <person name="Collura K."/>
            <person name="Wissotski M."/>
            <person name="Ashley E."/>
            <person name="Morrow D."/>
            <person name="Fernandes J."/>
            <person name="Walbot V."/>
            <person name="Yu Y."/>
        </authorList>
    </citation>
    <scope>NUCLEOTIDE SEQUENCE</scope>
    <source>
        <strain evidence="8">B73</strain>
    </source>
</reference>
<dbReference type="InterPro" id="IPR045278">
    <property type="entry name" value="CRS1/CFM2/CFM3"/>
</dbReference>
<dbReference type="PANTHER" id="PTHR31846:SF20">
    <property type="entry name" value="CRM-DOMAIN CONTAINING FACTOR CFM2, CHLOROPLASTIC"/>
    <property type="match status" value="1"/>
</dbReference>
<dbReference type="EMBL" id="BT041279">
    <property type="protein sequence ID" value="ACF86284.1"/>
    <property type="molecule type" value="mRNA"/>
</dbReference>
<keyword evidence="6" id="KW-0175">Coiled coil</keyword>
<organism evidence="8">
    <name type="scientific">Zea mays</name>
    <name type="common">Maize</name>
    <dbReference type="NCBI Taxonomy" id="4577"/>
    <lineage>
        <taxon>Eukaryota</taxon>
        <taxon>Viridiplantae</taxon>
        <taxon>Streptophyta</taxon>
        <taxon>Embryophyta</taxon>
        <taxon>Tracheophyta</taxon>
        <taxon>Spermatophyta</taxon>
        <taxon>Magnoliopsida</taxon>
        <taxon>Liliopsida</taxon>
        <taxon>Poales</taxon>
        <taxon>Poaceae</taxon>
        <taxon>PACMAD clade</taxon>
        <taxon>Panicoideae</taxon>
        <taxon>Andropogonodae</taxon>
        <taxon>Andropogoneae</taxon>
        <taxon>Tripsacinae</taxon>
        <taxon>Zea</taxon>
    </lineage>
</organism>
<accession>B4FVZ1</accession>
<proteinExistence type="evidence at transcript level"/>
<evidence type="ECO:0000256" key="5">
    <source>
        <dbReference type="ARBA" id="ARBA00023274"/>
    </source>
</evidence>
<evidence type="ECO:0000256" key="6">
    <source>
        <dbReference type="SAM" id="Coils"/>
    </source>
</evidence>
<protein>
    <submittedName>
        <fullName evidence="8">Uncharacterized protein</fullName>
    </submittedName>
</protein>
<keyword evidence="1" id="KW-0507">mRNA processing</keyword>
<keyword evidence="4" id="KW-0508">mRNA splicing</keyword>
<feature type="coiled-coil region" evidence="6">
    <location>
        <begin position="31"/>
        <end position="65"/>
    </location>
</feature>
<evidence type="ECO:0000256" key="4">
    <source>
        <dbReference type="ARBA" id="ARBA00023187"/>
    </source>
</evidence>
<keyword evidence="2" id="KW-0677">Repeat</keyword>
<dbReference type="GO" id="GO:0000375">
    <property type="term" value="P:RNA splicing, via transesterification reactions"/>
    <property type="evidence" value="ECO:0007669"/>
    <property type="project" value="InterPro"/>
</dbReference>
<evidence type="ECO:0000313" key="8">
    <source>
        <dbReference type="EMBL" id="ACF86284.1"/>
    </source>
</evidence>
<keyword evidence="5" id="KW-0687">Ribonucleoprotein</keyword>
<dbReference type="AlphaFoldDB" id="B4FVZ1"/>
<keyword evidence="3" id="KW-0809">Transit peptide</keyword>